<dbReference type="EMBL" id="LR798261">
    <property type="protein sequence ID" value="CAB5218721.1"/>
    <property type="molecule type" value="Genomic_DNA"/>
</dbReference>
<reference evidence="1" key="1">
    <citation type="submission" date="2020-05" db="EMBL/GenBank/DDBJ databases">
        <authorList>
            <person name="Chiriac C."/>
            <person name="Salcher M."/>
            <person name="Ghai R."/>
            <person name="Kavagutti S V."/>
        </authorList>
    </citation>
    <scope>NUCLEOTIDE SEQUENCE</scope>
</reference>
<name>A0A6J7WKX8_9CAUD</name>
<proteinExistence type="predicted"/>
<organism evidence="1">
    <name type="scientific">uncultured Caudovirales phage</name>
    <dbReference type="NCBI Taxonomy" id="2100421"/>
    <lineage>
        <taxon>Viruses</taxon>
        <taxon>Duplodnaviria</taxon>
        <taxon>Heunggongvirae</taxon>
        <taxon>Uroviricota</taxon>
        <taxon>Caudoviricetes</taxon>
        <taxon>Peduoviridae</taxon>
        <taxon>Maltschvirus</taxon>
        <taxon>Maltschvirus maltsch</taxon>
    </lineage>
</organism>
<protein>
    <submittedName>
        <fullName evidence="1">Uncharacterized protein</fullName>
    </submittedName>
</protein>
<sequence length="65" mass="7100">MPCIKCSNGKYKYGEHGNCQFDTLTKCNEAAAAIHIQEGADKSVKTKVLGKTDSDAIKQKIKNNL</sequence>
<accession>A0A6J7WKX8</accession>
<evidence type="ECO:0000313" key="1">
    <source>
        <dbReference type="EMBL" id="CAB5218721.1"/>
    </source>
</evidence>
<gene>
    <name evidence="1" type="ORF">UFOVP218_88</name>
</gene>